<evidence type="ECO:0000313" key="2">
    <source>
        <dbReference type="Proteomes" id="UP000799772"/>
    </source>
</evidence>
<accession>A0A9P4M7P3</accession>
<organism evidence="1 2">
    <name type="scientific">Rhizodiscina lignyota</name>
    <dbReference type="NCBI Taxonomy" id="1504668"/>
    <lineage>
        <taxon>Eukaryota</taxon>
        <taxon>Fungi</taxon>
        <taxon>Dikarya</taxon>
        <taxon>Ascomycota</taxon>
        <taxon>Pezizomycotina</taxon>
        <taxon>Dothideomycetes</taxon>
        <taxon>Pleosporomycetidae</taxon>
        <taxon>Aulographales</taxon>
        <taxon>Rhizodiscinaceae</taxon>
        <taxon>Rhizodiscina</taxon>
    </lineage>
</organism>
<comment type="caution">
    <text evidence="1">The sequence shown here is derived from an EMBL/GenBank/DDBJ whole genome shotgun (WGS) entry which is preliminary data.</text>
</comment>
<evidence type="ECO:0000313" key="1">
    <source>
        <dbReference type="EMBL" id="KAF2096009.1"/>
    </source>
</evidence>
<name>A0A9P4M7P3_9PEZI</name>
<reference evidence="1" key="1">
    <citation type="journal article" date="2020" name="Stud. Mycol.">
        <title>101 Dothideomycetes genomes: a test case for predicting lifestyles and emergence of pathogens.</title>
        <authorList>
            <person name="Haridas S."/>
            <person name="Albert R."/>
            <person name="Binder M."/>
            <person name="Bloem J."/>
            <person name="Labutti K."/>
            <person name="Salamov A."/>
            <person name="Andreopoulos B."/>
            <person name="Baker S."/>
            <person name="Barry K."/>
            <person name="Bills G."/>
            <person name="Bluhm B."/>
            <person name="Cannon C."/>
            <person name="Castanera R."/>
            <person name="Culley D."/>
            <person name="Daum C."/>
            <person name="Ezra D."/>
            <person name="Gonzalez J."/>
            <person name="Henrissat B."/>
            <person name="Kuo A."/>
            <person name="Liang C."/>
            <person name="Lipzen A."/>
            <person name="Lutzoni F."/>
            <person name="Magnuson J."/>
            <person name="Mondo S."/>
            <person name="Nolan M."/>
            <person name="Ohm R."/>
            <person name="Pangilinan J."/>
            <person name="Park H.-J."/>
            <person name="Ramirez L."/>
            <person name="Alfaro M."/>
            <person name="Sun H."/>
            <person name="Tritt A."/>
            <person name="Yoshinaga Y."/>
            <person name="Zwiers L.-H."/>
            <person name="Turgeon B."/>
            <person name="Goodwin S."/>
            <person name="Spatafora J."/>
            <person name="Crous P."/>
            <person name="Grigoriev I."/>
        </authorList>
    </citation>
    <scope>NUCLEOTIDE SEQUENCE</scope>
    <source>
        <strain evidence="1">CBS 133067</strain>
    </source>
</reference>
<protein>
    <submittedName>
        <fullName evidence="1">Uncharacterized protein</fullName>
    </submittedName>
</protein>
<gene>
    <name evidence="1" type="ORF">NA57DRAFT_59068</name>
</gene>
<proteinExistence type="predicted"/>
<dbReference type="Proteomes" id="UP000799772">
    <property type="component" value="Unassembled WGS sequence"/>
</dbReference>
<sequence length="316" mass="37205">MATFKSLPLELRQQIYQYCWKIPLSRRKDIHVLSYMPEQIWSINHNYTPDTEDLEREGGAKVIKVKDGNLIGRYQFSPYSSILGKIYNVCLVERTCYLDLINYLYEDFTFHVSIGRVCNSRMHSEPGVFRLGCYHPIPPIDTTIPLNLSFYSRMTSMELIISDNFEDAEARRRVSESIERLVTNLRNAKHRLRRLIIVFHTIEWSLHRLLKNEQRYQYLLEDFALLRVDEVHIEGGASRDFASKLKAVMTGKYEGNLREIEYGVQRHSVGCQRKGRKRKALKEVEEGQIESRPYKRRYFQPVYDWGAVTISRGPKV</sequence>
<keyword evidence="2" id="KW-1185">Reference proteome</keyword>
<dbReference type="AlphaFoldDB" id="A0A9P4M7P3"/>
<dbReference type="EMBL" id="ML978130">
    <property type="protein sequence ID" value="KAF2096009.1"/>
    <property type="molecule type" value="Genomic_DNA"/>
</dbReference>